<comment type="subcellular location">
    <subcellularLocation>
        <location evidence="1">Cell envelope</location>
    </subcellularLocation>
</comment>
<keyword evidence="2" id="KW-0813">Transport</keyword>
<dbReference type="GO" id="GO:0016020">
    <property type="term" value="C:membrane"/>
    <property type="evidence" value="ECO:0007669"/>
    <property type="project" value="InterPro"/>
</dbReference>
<keyword evidence="7" id="KW-0186">Copper</keyword>
<dbReference type="Pfam" id="PF09459">
    <property type="entry name" value="EB_dh"/>
    <property type="match status" value="1"/>
</dbReference>
<comment type="caution">
    <text evidence="10">The sequence shown here is derived from an EMBL/GenBank/DDBJ whole genome shotgun (WGS) entry which is preliminary data.</text>
</comment>
<feature type="transmembrane region" description="Helical" evidence="8">
    <location>
        <begin position="405"/>
        <end position="426"/>
    </location>
</feature>
<dbReference type="PROSITE" id="PS50857">
    <property type="entry name" value="COX2_CUA"/>
    <property type="match status" value="1"/>
</dbReference>
<evidence type="ECO:0000256" key="1">
    <source>
        <dbReference type="ARBA" id="ARBA00004196"/>
    </source>
</evidence>
<dbReference type="InterPro" id="IPR001505">
    <property type="entry name" value="Copper_CuA"/>
</dbReference>
<dbReference type="InterPro" id="IPR008972">
    <property type="entry name" value="Cupredoxin"/>
</dbReference>
<evidence type="ECO:0000259" key="9">
    <source>
        <dbReference type="PROSITE" id="PS50857"/>
    </source>
</evidence>
<feature type="transmembrane region" description="Helical" evidence="8">
    <location>
        <begin position="6"/>
        <end position="25"/>
    </location>
</feature>
<evidence type="ECO:0000256" key="5">
    <source>
        <dbReference type="ARBA" id="ARBA00022982"/>
    </source>
</evidence>
<dbReference type="Gene3D" id="2.60.40.1190">
    <property type="match status" value="1"/>
</dbReference>
<gene>
    <name evidence="10" type="ORF">LCGC14_0615610</name>
</gene>
<evidence type="ECO:0000256" key="3">
    <source>
        <dbReference type="ARBA" id="ARBA00022617"/>
    </source>
</evidence>
<dbReference type="PROSITE" id="PS00078">
    <property type="entry name" value="COX2"/>
    <property type="match status" value="1"/>
</dbReference>
<keyword evidence="5" id="KW-0249">Electron transport</keyword>
<dbReference type="AlphaFoldDB" id="A0A0F9UEV7"/>
<dbReference type="GO" id="GO:0030313">
    <property type="term" value="C:cell envelope"/>
    <property type="evidence" value="ECO:0007669"/>
    <property type="project" value="UniProtKB-SubCell"/>
</dbReference>
<evidence type="ECO:0000256" key="6">
    <source>
        <dbReference type="ARBA" id="ARBA00023004"/>
    </source>
</evidence>
<evidence type="ECO:0000256" key="7">
    <source>
        <dbReference type="ARBA" id="ARBA00023008"/>
    </source>
</evidence>
<name>A0A0F9UEV7_9ZZZZ</name>
<dbReference type="PANTHER" id="PTHR42838:SF2">
    <property type="entry name" value="NITROUS-OXIDE REDUCTASE"/>
    <property type="match status" value="1"/>
</dbReference>
<dbReference type="InterPro" id="IPR019020">
    <property type="entry name" value="Cyt-c552/DMSO_Rdtase_haem-bd"/>
</dbReference>
<keyword evidence="8" id="KW-0812">Transmembrane</keyword>
<keyword evidence="3" id="KW-0349">Heme</keyword>
<keyword evidence="8" id="KW-0472">Membrane</keyword>
<feature type="domain" description="Cytochrome oxidase subunit II copper A binding" evidence="9">
    <location>
        <begin position="309"/>
        <end position="411"/>
    </location>
</feature>
<accession>A0A0F9UEV7</accession>
<evidence type="ECO:0000313" key="10">
    <source>
        <dbReference type="EMBL" id="KKN52153.1"/>
    </source>
</evidence>
<dbReference type="Gene3D" id="2.60.40.420">
    <property type="entry name" value="Cupredoxins - blue copper proteins"/>
    <property type="match status" value="1"/>
</dbReference>
<evidence type="ECO:0000256" key="8">
    <source>
        <dbReference type="SAM" id="Phobius"/>
    </source>
</evidence>
<dbReference type="SMART" id="SM00887">
    <property type="entry name" value="EB_dh"/>
    <property type="match status" value="1"/>
</dbReference>
<dbReference type="InterPro" id="IPR002429">
    <property type="entry name" value="CcO_II-like_C"/>
</dbReference>
<dbReference type="InterPro" id="IPR028096">
    <property type="entry name" value="EfeO_Cupredoxin"/>
</dbReference>
<keyword evidence="6" id="KW-0408">Iron</keyword>
<keyword evidence="8" id="KW-1133">Transmembrane helix</keyword>
<reference evidence="10" key="1">
    <citation type="journal article" date="2015" name="Nature">
        <title>Complex archaea that bridge the gap between prokaryotes and eukaryotes.</title>
        <authorList>
            <person name="Spang A."/>
            <person name="Saw J.H."/>
            <person name="Jorgensen S.L."/>
            <person name="Zaremba-Niedzwiedzka K."/>
            <person name="Martijn J."/>
            <person name="Lind A.E."/>
            <person name="van Eijk R."/>
            <person name="Schleper C."/>
            <person name="Guy L."/>
            <person name="Ettema T.J."/>
        </authorList>
    </citation>
    <scope>NUCLEOTIDE SEQUENCE</scope>
</reference>
<protein>
    <recommendedName>
        <fullName evidence="9">Cytochrome oxidase subunit II copper A binding domain-containing protein</fullName>
    </recommendedName>
</protein>
<organism evidence="10">
    <name type="scientific">marine sediment metagenome</name>
    <dbReference type="NCBI Taxonomy" id="412755"/>
    <lineage>
        <taxon>unclassified sequences</taxon>
        <taxon>metagenomes</taxon>
        <taxon>ecological metagenomes</taxon>
    </lineage>
</organism>
<dbReference type="InterPro" id="IPR051403">
    <property type="entry name" value="NosZ/Cyto_c_oxidase_sub2"/>
</dbReference>
<sequence length="436" mass="47943">MNRGVVFLIILLTVVVFAGLVQYGWTNRWGGKMDTTVEPPLVLAMPQLDKSLSLDDSDFTDDVWRTLAPLAVPMMHQVTQKPHGQHLVRAVNVRSFHNGKDVYFLFEWKDDAASRVHDIDEFPDGVAVGFPLGGEPPAMSIMMGFQSAVNIWQWKANLDAAVWGGADERFTANTNYLYVPTAGVPTADEPITSACQDLIATRPGTLTPKETTALTGRGQWSDGAWRVIIKRPLTTGDAERDAQVKPGKMHVVFAVWDGSKGDRGSRKSLSEWLILDVKSSESADGAQAGRSLATMDLPMLAAAAPAEKEEPRIIEIQAKRFEYTPSEITLQKNELVTLRLVSMDVAHGLYLDGYDINMNVEAGETTTRTLRADKTGRFSFRCSVTCGPFHPYMIGYMNVEPNTRFHIFVGVAAAAGLIALVSALVMRTKKEAPQND</sequence>
<dbReference type="GO" id="GO:0020037">
    <property type="term" value="F:heme binding"/>
    <property type="evidence" value="ECO:0007669"/>
    <property type="project" value="InterPro"/>
</dbReference>
<proteinExistence type="predicted"/>
<dbReference type="GO" id="GO:0005507">
    <property type="term" value="F:copper ion binding"/>
    <property type="evidence" value="ECO:0007669"/>
    <property type="project" value="InterPro"/>
</dbReference>
<dbReference type="EMBL" id="LAZR01001031">
    <property type="protein sequence ID" value="KKN52153.1"/>
    <property type="molecule type" value="Genomic_DNA"/>
</dbReference>
<dbReference type="GO" id="GO:0004129">
    <property type="term" value="F:cytochrome-c oxidase activity"/>
    <property type="evidence" value="ECO:0007669"/>
    <property type="project" value="InterPro"/>
</dbReference>
<evidence type="ECO:0000256" key="2">
    <source>
        <dbReference type="ARBA" id="ARBA00022448"/>
    </source>
</evidence>
<keyword evidence="4" id="KW-0479">Metal-binding</keyword>
<dbReference type="Pfam" id="PF13473">
    <property type="entry name" value="Cupredoxin_1"/>
    <property type="match status" value="1"/>
</dbReference>
<evidence type="ECO:0000256" key="4">
    <source>
        <dbReference type="ARBA" id="ARBA00022723"/>
    </source>
</evidence>
<dbReference type="PANTHER" id="PTHR42838">
    <property type="entry name" value="CYTOCHROME C OXIDASE SUBUNIT II"/>
    <property type="match status" value="1"/>
</dbReference>
<dbReference type="SUPFAM" id="SSF49503">
    <property type="entry name" value="Cupredoxins"/>
    <property type="match status" value="1"/>
</dbReference>